<dbReference type="AlphaFoldDB" id="A0AAJ0BBH5"/>
<feature type="transmembrane region" description="Helical" evidence="1">
    <location>
        <begin position="437"/>
        <end position="458"/>
    </location>
</feature>
<organism evidence="2 3">
    <name type="scientific">Echria macrotheca</name>
    <dbReference type="NCBI Taxonomy" id="438768"/>
    <lineage>
        <taxon>Eukaryota</taxon>
        <taxon>Fungi</taxon>
        <taxon>Dikarya</taxon>
        <taxon>Ascomycota</taxon>
        <taxon>Pezizomycotina</taxon>
        <taxon>Sordariomycetes</taxon>
        <taxon>Sordariomycetidae</taxon>
        <taxon>Sordariales</taxon>
        <taxon>Schizotheciaceae</taxon>
        <taxon>Echria</taxon>
    </lineage>
</organism>
<dbReference type="PANTHER" id="PTHR35394">
    <property type="entry name" value="DUF3176 DOMAIN-CONTAINING PROTEIN"/>
    <property type="match status" value="1"/>
</dbReference>
<sequence length="529" mass="56979">MWFLSPKYRLLSDLQVFDEATRGGLGGLRLLLSFKGFLASFGALIMMSGLLTSTLTQQAVTYPQFEAESHGSATDKAEIARATTFSAYNGNTIALAAYDSLREQQAIFNGAFQAPAEDILPVAPVCSSGECRWPPYGTLAICGGVANLTALGNTTLLESLGEMAEKRLSVLFDTTRSTADALGYGDRYFSIVPQVYPIVIGALDRPTGAFNASVTALMASDSFVAYADELLNNSFPFDVNKLKYLEVAFWWCTKSLETNVTAGKAVTTEIAIRSELARPLDTVLNQPWHPEYLQCYTQGTCNATYGDKVASLAAPLGLRDEEYTVHLWTGLSASALLATSMFDSVFMDRTRGNVASNGAGGIAQAMGLSILGDFLSTVAPAPEEQMGAVRRLVANVAQSTTNLIRSGNTRLNKTDASAVVTGIVKTQQPFVVIRWEWMAMVAAQLGLTALFLVITMIYTHRAQMQVIKCSSLATLCALDSNTRGHIGGIDDLEGLKEKAKCLAVRLQRGASGIALWLGMLRDGQSEVQR</sequence>
<reference evidence="2" key="1">
    <citation type="submission" date="2023-06" db="EMBL/GenBank/DDBJ databases">
        <title>Genome-scale phylogeny and comparative genomics of the fungal order Sordariales.</title>
        <authorList>
            <consortium name="Lawrence Berkeley National Laboratory"/>
            <person name="Hensen N."/>
            <person name="Bonometti L."/>
            <person name="Westerberg I."/>
            <person name="Brannstrom I.O."/>
            <person name="Guillou S."/>
            <person name="Cros-Aarteil S."/>
            <person name="Calhoun S."/>
            <person name="Haridas S."/>
            <person name="Kuo A."/>
            <person name="Mondo S."/>
            <person name="Pangilinan J."/>
            <person name="Riley R."/>
            <person name="Labutti K."/>
            <person name="Andreopoulos B."/>
            <person name="Lipzen A."/>
            <person name="Chen C."/>
            <person name="Yanf M."/>
            <person name="Daum C."/>
            <person name="Ng V."/>
            <person name="Clum A."/>
            <person name="Steindorff A."/>
            <person name="Ohm R."/>
            <person name="Martin F."/>
            <person name="Silar P."/>
            <person name="Natvig D."/>
            <person name="Lalanne C."/>
            <person name="Gautier V."/>
            <person name="Ament-Velasquez S.L."/>
            <person name="Kruys A."/>
            <person name="Hutchinson M.I."/>
            <person name="Powell A.J."/>
            <person name="Barry K."/>
            <person name="Miller A.N."/>
            <person name="Grigoriev I.V."/>
            <person name="Debuchy R."/>
            <person name="Gladieux P."/>
            <person name="Thoren M.H."/>
            <person name="Johannesson H."/>
        </authorList>
    </citation>
    <scope>NUCLEOTIDE SEQUENCE</scope>
    <source>
        <strain evidence="2">PSN4</strain>
    </source>
</reference>
<name>A0AAJ0BBH5_9PEZI</name>
<evidence type="ECO:0000313" key="2">
    <source>
        <dbReference type="EMBL" id="KAK1753682.1"/>
    </source>
</evidence>
<dbReference type="Proteomes" id="UP001239445">
    <property type="component" value="Unassembled WGS sequence"/>
</dbReference>
<accession>A0AAJ0BBH5</accession>
<evidence type="ECO:0000256" key="1">
    <source>
        <dbReference type="SAM" id="Phobius"/>
    </source>
</evidence>
<keyword evidence="1" id="KW-0812">Transmembrane</keyword>
<keyword evidence="1" id="KW-1133">Transmembrane helix</keyword>
<comment type="caution">
    <text evidence="2">The sequence shown here is derived from an EMBL/GenBank/DDBJ whole genome shotgun (WGS) entry which is preliminary data.</text>
</comment>
<dbReference type="InterPro" id="IPR021514">
    <property type="entry name" value="DUF3176"/>
</dbReference>
<keyword evidence="3" id="KW-1185">Reference proteome</keyword>
<dbReference type="PANTHER" id="PTHR35394:SF5">
    <property type="entry name" value="DUF3176 DOMAIN-CONTAINING PROTEIN"/>
    <property type="match status" value="1"/>
</dbReference>
<proteinExistence type="predicted"/>
<dbReference type="EMBL" id="MU839837">
    <property type="protein sequence ID" value="KAK1753682.1"/>
    <property type="molecule type" value="Genomic_DNA"/>
</dbReference>
<keyword evidence="1" id="KW-0472">Membrane</keyword>
<protein>
    <submittedName>
        <fullName evidence="2">Uncharacterized protein</fullName>
    </submittedName>
</protein>
<gene>
    <name evidence="2" type="ORF">QBC47DRAFT_304021</name>
</gene>
<dbReference type="Pfam" id="PF11374">
    <property type="entry name" value="DUF3176"/>
    <property type="match status" value="1"/>
</dbReference>
<evidence type="ECO:0000313" key="3">
    <source>
        <dbReference type="Proteomes" id="UP001239445"/>
    </source>
</evidence>